<protein>
    <submittedName>
        <fullName evidence="1">Capsular biosynthesis protein</fullName>
    </submittedName>
</protein>
<name>A0ABX7SI08_9CAUL</name>
<gene>
    <name evidence="1" type="ORF">IFE19_14550</name>
</gene>
<dbReference type="InterPro" id="IPR007833">
    <property type="entry name" value="Capsule_polysaccharide_synth"/>
</dbReference>
<dbReference type="EMBL" id="CP062006">
    <property type="protein sequence ID" value="QTC87296.1"/>
    <property type="molecule type" value="Genomic_DNA"/>
</dbReference>
<evidence type="ECO:0000313" key="2">
    <source>
        <dbReference type="Proteomes" id="UP000663942"/>
    </source>
</evidence>
<dbReference type="Pfam" id="PF05159">
    <property type="entry name" value="Capsule_synth"/>
    <property type="match status" value="1"/>
</dbReference>
<organism evidence="1 2">
    <name type="scientific">Brevundimonas pondensis</name>
    <dbReference type="NCBI Taxonomy" id="2774189"/>
    <lineage>
        <taxon>Bacteria</taxon>
        <taxon>Pseudomonadati</taxon>
        <taxon>Pseudomonadota</taxon>
        <taxon>Alphaproteobacteria</taxon>
        <taxon>Caulobacterales</taxon>
        <taxon>Caulobacteraceae</taxon>
        <taxon>Brevundimonas</taxon>
    </lineage>
</organism>
<sequence>MLAPFDPDQPNAAHRGRADLRGRRFLIVSAPFGPFGRVLAEALEQRGADVNRMIFNAGDAGSWRRPGGVRFDSSASQWPAHLAEIACRYTDIVVFGEGGPYNQGVLGQADRLKAAVWVLENGYFRPDWITLERNGVNGSSGLPRHADGYAAPVPPLPVTRTIGKILPHHVVNISLYHVVEGLGRPLYPRYRTPYAIAPWRQLLGHVGRYLGLIFQPRRGLDAEVIGARGPFFIACLQREGDVQLLRYSRYADNAAFLAAVMDSFALHAPADRRLVVKNHPLDPGLVDLAAVTRRLAGERGLAGRVDFIDGGNLAQLCRASCGMVVNNSSAALSALGFHTPVKVMGDAFFDFEGLTDQQPMAGFWRDPQAADPQLFTRFRAHVIDRAQINGNYHEPRAMVWTAAAVADAFGRSSEG</sequence>
<dbReference type="Proteomes" id="UP000663942">
    <property type="component" value="Chromosome"/>
</dbReference>
<proteinExistence type="predicted"/>
<dbReference type="CDD" id="cd16441">
    <property type="entry name" value="beta_Kdo_transferase_KpsS"/>
    <property type="match status" value="1"/>
</dbReference>
<keyword evidence="2" id="KW-1185">Reference proteome</keyword>
<dbReference type="RefSeq" id="WP_207823460.1">
    <property type="nucleotide sequence ID" value="NZ_CP062006.1"/>
</dbReference>
<accession>A0ABX7SI08</accession>
<reference evidence="1 2" key="1">
    <citation type="submission" date="2020-09" db="EMBL/GenBank/DDBJ databases">
        <title>Brevundimonas sp. LVF1 isolated from an oligotrophic pond in Goettingen, Germany.</title>
        <authorList>
            <person name="Friedrich I."/>
            <person name="Klassen A."/>
            <person name="Neubauer H."/>
            <person name="Schneider D."/>
            <person name="Hertel R."/>
            <person name="Daniel R."/>
        </authorList>
    </citation>
    <scope>NUCLEOTIDE SEQUENCE [LARGE SCALE GENOMIC DNA]</scope>
    <source>
        <strain evidence="1 2">LVF1</strain>
    </source>
</reference>
<evidence type="ECO:0000313" key="1">
    <source>
        <dbReference type="EMBL" id="QTC87296.1"/>
    </source>
</evidence>